<dbReference type="Pfam" id="PF00348">
    <property type="entry name" value="polyprenyl_synt"/>
    <property type="match status" value="1"/>
</dbReference>
<evidence type="ECO:0000313" key="9">
    <source>
        <dbReference type="Proteomes" id="UP001500339"/>
    </source>
</evidence>
<organism evidence="8 9">
    <name type="scientific">Clostridium malenominatum</name>
    <dbReference type="NCBI Taxonomy" id="1539"/>
    <lineage>
        <taxon>Bacteria</taxon>
        <taxon>Bacillati</taxon>
        <taxon>Bacillota</taxon>
        <taxon>Clostridia</taxon>
        <taxon>Eubacteriales</taxon>
        <taxon>Clostridiaceae</taxon>
        <taxon>Clostridium</taxon>
    </lineage>
</organism>
<name>A0ABN1IY22_9CLOT</name>
<accession>A0ABN1IY22</accession>
<dbReference type="RefSeq" id="WP_343768744.1">
    <property type="nucleotide sequence ID" value="NZ_BAAACF010000001.1"/>
</dbReference>
<dbReference type="SFLD" id="SFLDS00005">
    <property type="entry name" value="Isoprenoid_Synthase_Type_I"/>
    <property type="match status" value="1"/>
</dbReference>
<dbReference type="NCBIfam" id="NF045485">
    <property type="entry name" value="FPPsyn"/>
    <property type="match status" value="1"/>
</dbReference>
<dbReference type="CDD" id="cd00685">
    <property type="entry name" value="Trans_IPPS_HT"/>
    <property type="match status" value="1"/>
</dbReference>
<keyword evidence="4" id="KW-0479">Metal-binding</keyword>
<keyword evidence="6" id="KW-0414">Isoprene biosynthesis</keyword>
<comment type="caution">
    <text evidence="8">The sequence shown here is derived from an EMBL/GenBank/DDBJ whole genome shotgun (WGS) entry which is preliminary data.</text>
</comment>
<dbReference type="Proteomes" id="UP001500339">
    <property type="component" value="Unassembled WGS sequence"/>
</dbReference>
<gene>
    <name evidence="8" type="ORF">GCM10008905_16730</name>
</gene>
<keyword evidence="5" id="KW-0460">Magnesium</keyword>
<evidence type="ECO:0000256" key="7">
    <source>
        <dbReference type="RuleBase" id="RU004466"/>
    </source>
</evidence>
<keyword evidence="3 7" id="KW-0808">Transferase</keyword>
<dbReference type="PROSITE" id="PS00444">
    <property type="entry name" value="POLYPRENYL_SYNTHASE_2"/>
    <property type="match status" value="1"/>
</dbReference>
<dbReference type="InterPro" id="IPR053378">
    <property type="entry name" value="Prenyl_diphosphate_synthase"/>
</dbReference>
<evidence type="ECO:0000256" key="4">
    <source>
        <dbReference type="ARBA" id="ARBA00022723"/>
    </source>
</evidence>
<dbReference type="InterPro" id="IPR033749">
    <property type="entry name" value="Polyprenyl_synt_CS"/>
</dbReference>
<evidence type="ECO:0000313" key="8">
    <source>
        <dbReference type="EMBL" id="GAA0723737.1"/>
    </source>
</evidence>
<dbReference type="PANTHER" id="PTHR43281">
    <property type="entry name" value="FARNESYL DIPHOSPHATE SYNTHASE"/>
    <property type="match status" value="1"/>
</dbReference>
<evidence type="ECO:0000256" key="6">
    <source>
        <dbReference type="ARBA" id="ARBA00023229"/>
    </source>
</evidence>
<dbReference type="InterPro" id="IPR000092">
    <property type="entry name" value="Polyprenyl_synt"/>
</dbReference>
<sequence>MEIEKLKKEIDLWLVNYFKDKKGFNEIIYKSMLYSLEVGGKRIRPILTLLAYSLYKENYKEVLPCACAIEMIHTYSLIHDDLPSMDNDSLRRGKPTNHMVFGEALALLAGDALLNEAFNIMIHEALSKGETWIKAADIIGKASGANGMIGGQVVDIMSTNKVASEEEIFYMHSKKTGELIKGAILSGAVLGGAEERDLDILREFGEKLGLAFQIKDDILDIVGDTTTLGKTVNKDSDQNKSTFIKLYGLEKCKDLSNKLTNECLELLNSIKRNTDDLKSLTLFLLKREH</sequence>
<comment type="similarity">
    <text evidence="2 7">Belongs to the FPP/GGPP synthase family.</text>
</comment>
<dbReference type="Gene3D" id="1.10.600.10">
    <property type="entry name" value="Farnesyl Diphosphate Synthase"/>
    <property type="match status" value="1"/>
</dbReference>
<reference evidence="8 9" key="1">
    <citation type="journal article" date="2019" name="Int. J. Syst. Evol. Microbiol.">
        <title>The Global Catalogue of Microorganisms (GCM) 10K type strain sequencing project: providing services to taxonomists for standard genome sequencing and annotation.</title>
        <authorList>
            <consortium name="The Broad Institute Genomics Platform"/>
            <consortium name="The Broad Institute Genome Sequencing Center for Infectious Disease"/>
            <person name="Wu L."/>
            <person name="Ma J."/>
        </authorList>
    </citation>
    <scope>NUCLEOTIDE SEQUENCE [LARGE SCALE GENOMIC DNA]</scope>
    <source>
        <strain evidence="8 9">JCM 1405</strain>
    </source>
</reference>
<dbReference type="InterPro" id="IPR008949">
    <property type="entry name" value="Isoprenoid_synthase_dom_sf"/>
</dbReference>
<comment type="cofactor">
    <cofactor evidence="1">
        <name>Mg(2+)</name>
        <dbReference type="ChEBI" id="CHEBI:18420"/>
    </cofactor>
</comment>
<dbReference type="PROSITE" id="PS00723">
    <property type="entry name" value="POLYPRENYL_SYNTHASE_1"/>
    <property type="match status" value="1"/>
</dbReference>
<evidence type="ECO:0000256" key="3">
    <source>
        <dbReference type="ARBA" id="ARBA00022679"/>
    </source>
</evidence>
<evidence type="ECO:0000256" key="5">
    <source>
        <dbReference type="ARBA" id="ARBA00022842"/>
    </source>
</evidence>
<dbReference type="EMBL" id="BAAACF010000001">
    <property type="protein sequence ID" value="GAA0723737.1"/>
    <property type="molecule type" value="Genomic_DNA"/>
</dbReference>
<evidence type="ECO:0000256" key="1">
    <source>
        <dbReference type="ARBA" id="ARBA00001946"/>
    </source>
</evidence>
<dbReference type="PANTHER" id="PTHR43281:SF1">
    <property type="entry name" value="FARNESYL DIPHOSPHATE SYNTHASE"/>
    <property type="match status" value="1"/>
</dbReference>
<evidence type="ECO:0000256" key="2">
    <source>
        <dbReference type="ARBA" id="ARBA00006706"/>
    </source>
</evidence>
<dbReference type="SFLD" id="SFLDG01017">
    <property type="entry name" value="Polyprenyl_Transferase_Like"/>
    <property type="match status" value="1"/>
</dbReference>
<keyword evidence="9" id="KW-1185">Reference proteome</keyword>
<proteinExistence type="inferred from homology"/>
<dbReference type="SUPFAM" id="SSF48576">
    <property type="entry name" value="Terpenoid synthases"/>
    <property type="match status" value="1"/>
</dbReference>
<protein>
    <submittedName>
        <fullName evidence="8">Polyprenyl synthetase family protein</fullName>
    </submittedName>
</protein>